<dbReference type="FunFam" id="3.90.1030.10:FF:000001">
    <property type="entry name" value="50S ribosomal protein L17"/>
    <property type="match status" value="1"/>
</dbReference>
<dbReference type="Pfam" id="PF01196">
    <property type="entry name" value="Ribosomal_L17"/>
    <property type="match status" value="1"/>
</dbReference>
<sequence>MRHNKIGRKLGRKTAHRKALMSNLASALITHKKIKTTDAKAKELRMFIEPLVTFAKRGDIHARRQVLKRIRHKTIVRELFDTVGPAFANRDGGYTRITKLGFRDNDCAPVSIIEFVDMVGELAPHGESED</sequence>
<keyword evidence="3" id="KW-0687">Ribonucleoprotein</keyword>
<dbReference type="GO" id="GO:0003735">
    <property type="term" value="F:structural constituent of ribosome"/>
    <property type="evidence" value="ECO:0007669"/>
    <property type="project" value="InterPro"/>
</dbReference>
<protein>
    <recommendedName>
        <fullName evidence="5">50S ribosomal protein L17</fullName>
    </recommendedName>
</protein>
<keyword evidence="2" id="KW-0689">Ribosomal protein</keyword>
<dbReference type="HAMAP" id="MF_01368">
    <property type="entry name" value="Ribosomal_bL17"/>
    <property type="match status" value="1"/>
</dbReference>
<evidence type="ECO:0000256" key="3">
    <source>
        <dbReference type="ARBA" id="ARBA00023274"/>
    </source>
</evidence>
<comment type="similarity">
    <text evidence="1">Belongs to the bacterial ribosomal protein bL17 family.</text>
</comment>
<gene>
    <name evidence="4" type="ORF">METZ01_LOCUS5985</name>
</gene>
<dbReference type="GO" id="GO:0006412">
    <property type="term" value="P:translation"/>
    <property type="evidence" value="ECO:0007669"/>
    <property type="project" value="InterPro"/>
</dbReference>
<dbReference type="AlphaFoldDB" id="A0A381NEZ1"/>
<evidence type="ECO:0000256" key="2">
    <source>
        <dbReference type="ARBA" id="ARBA00022980"/>
    </source>
</evidence>
<dbReference type="Gene3D" id="3.90.1030.10">
    <property type="entry name" value="Ribosomal protein L17"/>
    <property type="match status" value="1"/>
</dbReference>
<evidence type="ECO:0008006" key="5">
    <source>
        <dbReference type="Google" id="ProtNLM"/>
    </source>
</evidence>
<dbReference type="InterPro" id="IPR047859">
    <property type="entry name" value="Ribosomal_bL17_CS"/>
</dbReference>
<dbReference type="PROSITE" id="PS01167">
    <property type="entry name" value="RIBOSOMAL_L17"/>
    <property type="match status" value="1"/>
</dbReference>
<dbReference type="EMBL" id="UINC01000316">
    <property type="protein sequence ID" value="SUZ53131.1"/>
    <property type="molecule type" value="Genomic_DNA"/>
</dbReference>
<dbReference type="SUPFAM" id="SSF64263">
    <property type="entry name" value="Prokaryotic ribosomal protein L17"/>
    <property type="match status" value="1"/>
</dbReference>
<dbReference type="PANTHER" id="PTHR14413:SF16">
    <property type="entry name" value="LARGE RIBOSOMAL SUBUNIT PROTEIN BL17M"/>
    <property type="match status" value="1"/>
</dbReference>
<dbReference type="NCBIfam" id="TIGR00059">
    <property type="entry name" value="L17"/>
    <property type="match status" value="1"/>
</dbReference>
<dbReference type="GO" id="GO:0022625">
    <property type="term" value="C:cytosolic large ribosomal subunit"/>
    <property type="evidence" value="ECO:0007669"/>
    <property type="project" value="TreeGrafter"/>
</dbReference>
<evidence type="ECO:0000313" key="4">
    <source>
        <dbReference type="EMBL" id="SUZ53131.1"/>
    </source>
</evidence>
<reference evidence="4" key="1">
    <citation type="submission" date="2018-05" db="EMBL/GenBank/DDBJ databases">
        <authorList>
            <person name="Lanie J.A."/>
            <person name="Ng W.-L."/>
            <person name="Kazmierczak K.M."/>
            <person name="Andrzejewski T.M."/>
            <person name="Davidsen T.M."/>
            <person name="Wayne K.J."/>
            <person name="Tettelin H."/>
            <person name="Glass J.I."/>
            <person name="Rusch D."/>
            <person name="Podicherti R."/>
            <person name="Tsui H.-C.T."/>
            <person name="Winkler M.E."/>
        </authorList>
    </citation>
    <scope>NUCLEOTIDE SEQUENCE</scope>
</reference>
<dbReference type="InterPro" id="IPR036373">
    <property type="entry name" value="Ribosomal_bL17_sf"/>
</dbReference>
<dbReference type="InterPro" id="IPR000456">
    <property type="entry name" value="Ribosomal_bL17"/>
</dbReference>
<organism evidence="4">
    <name type="scientific">marine metagenome</name>
    <dbReference type="NCBI Taxonomy" id="408172"/>
    <lineage>
        <taxon>unclassified sequences</taxon>
        <taxon>metagenomes</taxon>
        <taxon>ecological metagenomes</taxon>
    </lineage>
</organism>
<name>A0A381NEZ1_9ZZZZ</name>
<accession>A0A381NEZ1</accession>
<evidence type="ECO:0000256" key="1">
    <source>
        <dbReference type="ARBA" id="ARBA00008777"/>
    </source>
</evidence>
<proteinExistence type="inferred from homology"/>
<dbReference type="PANTHER" id="PTHR14413">
    <property type="entry name" value="RIBOSOMAL PROTEIN L17"/>
    <property type="match status" value="1"/>
</dbReference>